<proteinExistence type="inferred from homology"/>
<dbReference type="RefSeq" id="WP_218633107.1">
    <property type="nucleotide sequence ID" value="NZ_JAHVAH010000001.1"/>
</dbReference>
<keyword evidence="3" id="KW-0798">TonB box</keyword>
<evidence type="ECO:0000313" key="6">
    <source>
        <dbReference type="EMBL" id="MBW0145180.1"/>
    </source>
</evidence>
<dbReference type="InterPro" id="IPR039426">
    <property type="entry name" value="TonB-dep_rcpt-like"/>
</dbReference>
<feature type="domain" description="TonB-dependent receptor plug" evidence="5">
    <location>
        <begin position="29"/>
        <end position="134"/>
    </location>
</feature>
<name>A0ABS6V6J1_9SPHN</name>
<reference evidence="6 7" key="1">
    <citation type="submission" date="2021-07" db="EMBL/GenBank/DDBJ databases">
        <title>The draft genome sequence of Sphingomicrobium sp. B8.</title>
        <authorList>
            <person name="Mu L."/>
        </authorList>
    </citation>
    <scope>NUCLEOTIDE SEQUENCE [LARGE SCALE GENOMIC DNA]</scope>
    <source>
        <strain evidence="6 7">B8</strain>
    </source>
</reference>
<evidence type="ECO:0000256" key="2">
    <source>
        <dbReference type="PROSITE-ProRule" id="PRU01360"/>
    </source>
</evidence>
<organism evidence="6 7">
    <name type="scientific">Sphingomicrobium clamense</name>
    <dbReference type="NCBI Taxonomy" id="2851013"/>
    <lineage>
        <taxon>Bacteria</taxon>
        <taxon>Pseudomonadati</taxon>
        <taxon>Pseudomonadota</taxon>
        <taxon>Alphaproteobacteria</taxon>
        <taxon>Sphingomonadales</taxon>
        <taxon>Sphingomonadaceae</taxon>
        <taxon>Sphingomicrobium</taxon>
    </lineage>
</organism>
<dbReference type="Pfam" id="PF07715">
    <property type="entry name" value="Plug"/>
    <property type="match status" value="1"/>
</dbReference>
<keyword evidence="6" id="KW-0675">Receptor</keyword>
<sequence length="612" mass="65435">MFDLPPIDAEFPDEKIVITASRDEVDADATSDAISLLEPETLDQLGEARVVPLLRLLPSVALAETGPAGTQAQVRIRGAEASHTLLFIDGIKANDPAAGNEARFELLGDSAGDALELKRGPQSALWGAEAIGGVVALRSAAAEARSVSAFGEYGSDDFQRLSSRFAAGGETGQLVAAVGYQRSDGIDSFGDGGEKDGYSLFTARVAGELDLSTGITLETSGFAIDGKSEFDGFDPVFFTRADTDDETDNRLAAGRVGLSLTDIGVDRARFGISYLDSQNINFTDGAETNRTAADRLTVNAQLAEDIGNFTLISAVDHEAEDFEADDVAFGGLTRQDVSRERTGILAEARWTHDRLTADIAVRHDMFEGSSNATSISGGLLYALDDRFSLFANYGEGIAQPSFYDLFGFFPGSFVGNPQVKPERSRGGDIGVRYADDRLSGAVTIFHQRLDNEIVSIFDGINFTSSVINAQGKSDRWGVEVEAGARLSDALSVSANYSYLDADEPDVSGADLAETRRPRHRAAIHATGNVDRLSYGASLAIVGARDDVDFDLWPASRVTLDSYALLSARIGYRLNDTLELNVRGTNLTDSDYQDVVGYNTQGRAVFAGIRITG</sequence>
<comment type="similarity">
    <text evidence="2 3">Belongs to the TonB-dependent receptor family.</text>
</comment>
<keyword evidence="2" id="KW-0998">Cell outer membrane</keyword>
<evidence type="ECO:0000259" key="5">
    <source>
        <dbReference type="Pfam" id="PF07715"/>
    </source>
</evidence>
<dbReference type="PANTHER" id="PTHR30069:SF29">
    <property type="entry name" value="HEMOGLOBIN AND HEMOGLOBIN-HAPTOGLOBIN-BINDING PROTEIN 1-RELATED"/>
    <property type="match status" value="1"/>
</dbReference>
<dbReference type="InterPro" id="IPR000531">
    <property type="entry name" value="Beta-barrel_TonB"/>
</dbReference>
<dbReference type="PROSITE" id="PS52016">
    <property type="entry name" value="TONB_DEPENDENT_REC_3"/>
    <property type="match status" value="1"/>
</dbReference>
<keyword evidence="2" id="KW-1134">Transmembrane beta strand</keyword>
<keyword evidence="2" id="KW-0812">Transmembrane</keyword>
<dbReference type="PANTHER" id="PTHR30069">
    <property type="entry name" value="TONB-DEPENDENT OUTER MEMBRANE RECEPTOR"/>
    <property type="match status" value="1"/>
</dbReference>
<gene>
    <name evidence="6" type="ORF">KTQ36_07715</name>
</gene>
<evidence type="ECO:0000313" key="7">
    <source>
        <dbReference type="Proteomes" id="UP000698028"/>
    </source>
</evidence>
<keyword evidence="1" id="KW-0732">Signal</keyword>
<comment type="subcellular location">
    <subcellularLocation>
        <location evidence="2">Cell outer membrane</location>
        <topology evidence="2">Multi-pass membrane protein</topology>
    </subcellularLocation>
</comment>
<accession>A0ABS6V6J1</accession>
<protein>
    <submittedName>
        <fullName evidence="6">TonB-dependent receptor</fullName>
    </submittedName>
</protein>
<feature type="domain" description="TonB-dependent receptor-like beta-barrel" evidence="4">
    <location>
        <begin position="181"/>
        <end position="586"/>
    </location>
</feature>
<evidence type="ECO:0000256" key="3">
    <source>
        <dbReference type="RuleBase" id="RU003357"/>
    </source>
</evidence>
<keyword evidence="7" id="KW-1185">Reference proteome</keyword>
<dbReference type="InterPro" id="IPR012910">
    <property type="entry name" value="Plug_dom"/>
</dbReference>
<keyword evidence="2" id="KW-0813">Transport</keyword>
<evidence type="ECO:0000259" key="4">
    <source>
        <dbReference type="Pfam" id="PF00593"/>
    </source>
</evidence>
<keyword evidence="2 3" id="KW-0472">Membrane</keyword>
<evidence type="ECO:0000256" key="1">
    <source>
        <dbReference type="ARBA" id="ARBA00022729"/>
    </source>
</evidence>
<dbReference type="EMBL" id="JAHVAH010000001">
    <property type="protein sequence ID" value="MBW0145180.1"/>
    <property type="molecule type" value="Genomic_DNA"/>
</dbReference>
<dbReference type="Pfam" id="PF00593">
    <property type="entry name" value="TonB_dep_Rec_b-barrel"/>
    <property type="match status" value="1"/>
</dbReference>
<comment type="caution">
    <text evidence="6">The sequence shown here is derived from an EMBL/GenBank/DDBJ whole genome shotgun (WGS) entry which is preliminary data.</text>
</comment>
<dbReference type="Proteomes" id="UP000698028">
    <property type="component" value="Unassembled WGS sequence"/>
</dbReference>